<dbReference type="AlphaFoldDB" id="A0A327JML9"/>
<evidence type="ECO:0000313" key="6">
    <source>
        <dbReference type="Proteomes" id="UP000248863"/>
    </source>
</evidence>
<keyword evidence="6" id="KW-1185">Reference proteome</keyword>
<dbReference type="PANTHER" id="PTHR35527:SF2">
    <property type="entry name" value="HYDROLASE"/>
    <property type="match status" value="1"/>
</dbReference>
<keyword evidence="3" id="KW-0732">Signal</keyword>
<comment type="caution">
    <text evidence="5">The sequence shown here is derived from an EMBL/GenBank/DDBJ whole genome shotgun (WGS) entry which is preliminary data.</text>
</comment>
<organism evidence="5 6">
    <name type="scientific">Rhodoplanes elegans</name>
    <dbReference type="NCBI Taxonomy" id="29408"/>
    <lineage>
        <taxon>Bacteria</taxon>
        <taxon>Pseudomonadati</taxon>
        <taxon>Pseudomonadota</taxon>
        <taxon>Alphaproteobacteria</taxon>
        <taxon>Hyphomicrobiales</taxon>
        <taxon>Nitrobacteraceae</taxon>
        <taxon>Rhodoplanes</taxon>
    </lineage>
</organism>
<dbReference type="InterPro" id="IPR029132">
    <property type="entry name" value="CBAH/NAAA_C"/>
</dbReference>
<dbReference type="InterPro" id="IPR029055">
    <property type="entry name" value="Ntn_hydrolases_N"/>
</dbReference>
<proteinExistence type="inferred from homology"/>
<dbReference type="SUPFAM" id="SSF56235">
    <property type="entry name" value="N-terminal nucleophile aminohydrolases (Ntn hydrolases)"/>
    <property type="match status" value="1"/>
</dbReference>
<feature type="chain" id="PRO_5016359760" evidence="3">
    <location>
        <begin position="33"/>
        <end position="370"/>
    </location>
</feature>
<reference evidence="5 6" key="1">
    <citation type="submission" date="2017-07" db="EMBL/GenBank/DDBJ databases">
        <title>Draft Genome Sequences of Select Purple Nonsulfur Bacteria.</title>
        <authorList>
            <person name="Lasarre B."/>
            <person name="Mckinlay J.B."/>
        </authorList>
    </citation>
    <scope>NUCLEOTIDE SEQUENCE [LARGE SCALE GENOMIC DNA]</scope>
    <source>
        <strain evidence="5 6">DSM 11907</strain>
    </source>
</reference>
<dbReference type="PANTHER" id="PTHR35527">
    <property type="entry name" value="CHOLOYLGLYCINE HYDROLASE"/>
    <property type="match status" value="1"/>
</dbReference>
<feature type="signal peptide" evidence="3">
    <location>
        <begin position="1"/>
        <end position="32"/>
    </location>
</feature>
<protein>
    <submittedName>
        <fullName evidence="5">Choloylglycine hydrolase</fullName>
    </submittedName>
</protein>
<dbReference type="Proteomes" id="UP000248863">
    <property type="component" value="Unassembled WGS sequence"/>
</dbReference>
<dbReference type="CDD" id="cd00542">
    <property type="entry name" value="Ntn_PVA"/>
    <property type="match status" value="1"/>
</dbReference>
<keyword evidence="2 5" id="KW-0378">Hydrolase</keyword>
<evidence type="ECO:0000256" key="2">
    <source>
        <dbReference type="ARBA" id="ARBA00022801"/>
    </source>
</evidence>
<evidence type="ECO:0000313" key="5">
    <source>
        <dbReference type="EMBL" id="RAI27659.1"/>
    </source>
</evidence>
<evidence type="ECO:0000256" key="1">
    <source>
        <dbReference type="ARBA" id="ARBA00006625"/>
    </source>
</evidence>
<feature type="domain" description="Choloylglycine hydrolase/NAAA C-terminal" evidence="4">
    <location>
        <begin position="33"/>
        <end position="349"/>
    </location>
</feature>
<evidence type="ECO:0000256" key="3">
    <source>
        <dbReference type="SAM" id="SignalP"/>
    </source>
</evidence>
<dbReference type="Pfam" id="PF02275">
    <property type="entry name" value="CBAH"/>
    <property type="match status" value="1"/>
</dbReference>
<dbReference type="InterPro" id="IPR052193">
    <property type="entry name" value="Peptidase_C59"/>
</dbReference>
<name>A0A327JML9_9BRAD</name>
<dbReference type="EMBL" id="NPEU01000819">
    <property type="protein sequence ID" value="RAI27659.1"/>
    <property type="molecule type" value="Genomic_DNA"/>
</dbReference>
<sequence length="370" mass="39249">MSWMQRLRSSNATWVLAPALSVALMIGTAAEACTSFVIRNTDGGVVYGRTMEMGFVLKAGAIVVPRKLALTSLGPGGKPGSMTWTSRYAAVGLNAFGLAVLIDGLNEKGLAGGALYFPDYVGYADAAKADPAKTLAQWDVVGWVLTSFATVAEVKAGLSGISVVGLADPNLGVAPLHYTFHDTTGASVVIEPVDGVLKVHDNPFGVMTNSPTFDWHLSNLRNYVKISPTNAPPLQIAGQTVAPIGQGSGLLGIPGDPTPPSRFIRALGYAMSLERKPAGIESVRAAEHILNNFDIPKGWVRPDKSDATVMEFTQWSTIADLANRRYYVKTYDDQVLRGIDLTGFDLDAEAIRSAPLLAAPTPPALPFPKP</sequence>
<dbReference type="Gene3D" id="3.60.60.10">
    <property type="entry name" value="Penicillin V Acylase, Chain A"/>
    <property type="match status" value="1"/>
</dbReference>
<dbReference type="OrthoDB" id="1265391at2"/>
<dbReference type="GO" id="GO:0016787">
    <property type="term" value="F:hydrolase activity"/>
    <property type="evidence" value="ECO:0007669"/>
    <property type="project" value="UniProtKB-KW"/>
</dbReference>
<gene>
    <name evidence="5" type="ORF">CH338_29915</name>
</gene>
<accession>A0A327JML9</accession>
<comment type="similarity">
    <text evidence="1">Belongs to the peptidase C59 family.</text>
</comment>
<evidence type="ECO:0000259" key="4">
    <source>
        <dbReference type="Pfam" id="PF02275"/>
    </source>
</evidence>